<dbReference type="SUPFAM" id="SSF55447">
    <property type="entry name" value="CO dehydrogenase flavoprotein C-terminal domain-like"/>
    <property type="match status" value="1"/>
</dbReference>
<dbReference type="InterPro" id="IPR005107">
    <property type="entry name" value="CO_DH_flav_C"/>
</dbReference>
<dbReference type="InterPro" id="IPR036683">
    <property type="entry name" value="CO_DH_flav_C_dom_sf"/>
</dbReference>
<reference evidence="5 6" key="1">
    <citation type="submission" date="2018-06" db="EMBL/GenBank/DDBJ databases">
        <title>Genomic Encyclopedia of Archaeal and Bacterial Type Strains, Phase II (KMG-II): from individual species to whole genera.</title>
        <authorList>
            <person name="Goeker M."/>
        </authorList>
    </citation>
    <scope>NUCLEOTIDE SEQUENCE [LARGE SCALE GENOMIC DNA]</scope>
    <source>
        <strain evidence="5 6">KACC 16626</strain>
    </source>
</reference>
<dbReference type="OrthoDB" id="9774454at2"/>
<evidence type="ECO:0000259" key="4">
    <source>
        <dbReference type="PROSITE" id="PS51387"/>
    </source>
</evidence>
<keyword evidence="6" id="KW-1185">Reference proteome</keyword>
<keyword evidence="3" id="KW-0560">Oxidoreductase</keyword>
<gene>
    <name evidence="5" type="ORF">BJ095_11834</name>
</gene>
<dbReference type="Proteomes" id="UP000247416">
    <property type="component" value="Unassembled WGS sequence"/>
</dbReference>
<organism evidence="5 6">
    <name type="scientific">Ureibacillus chungkukjangi</name>
    <dbReference type="NCBI Taxonomy" id="1202712"/>
    <lineage>
        <taxon>Bacteria</taxon>
        <taxon>Bacillati</taxon>
        <taxon>Bacillota</taxon>
        <taxon>Bacilli</taxon>
        <taxon>Bacillales</taxon>
        <taxon>Caryophanaceae</taxon>
        <taxon>Ureibacillus</taxon>
    </lineage>
</organism>
<dbReference type="Pfam" id="PF00941">
    <property type="entry name" value="FAD_binding_5"/>
    <property type="match status" value="1"/>
</dbReference>
<dbReference type="InterPro" id="IPR036318">
    <property type="entry name" value="FAD-bd_PCMH-like_sf"/>
</dbReference>
<accession>A0A318TKG4</accession>
<keyword evidence="1" id="KW-0285">Flavoprotein</keyword>
<proteinExistence type="predicted"/>
<evidence type="ECO:0000313" key="6">
    <source>
        <dbReference type="Proteomes" id="UP000247416"/>
    </source>
</evidence>
<dbReference type="EMBL" id="QJTJ01000018">
    <property type="protein sequence ID" value="PYF05216.1"/>
    <property type="molecule type" value="Genomic_DNA"/>
</dbReference>
<dbReference type="SUPFAM" id="SSF56176">
    <property type="entry name" value="FAD-binding/transporter-associated domain-like"/>
    <property type="match status" value="1"/>
</dbReference>
<dbReference type="PROSITE" id="PS51387">
    <property type="entry name" value="FAD_PCMH"/>
    <property type="match status" value="1"/>
</dbReference>
<dbReference type="Pfam" id="PF03450">
    <property type="entry name" value="CO_deh_flav_C"/>
    <property type="match status" value="1"/>
</dbReference>
<dbReference type="AlphaFoldDB" id="A0A318TKG4"/>
<evidence type="ECO:0000256" key="3">
    <source>
        <dbReference type="ARBA" id="ARBA00023002"/>
    </source>
</evidence>
<name>A0A318TKG4_9BACL</name>
<dbReference type="SMART" id="SM01092">
    <property type="entry name" value="CO_deh_flav_C"/>
    <property type="match status" value="1"/>
</dbReference>
<keyword evidence="2" id="KW-0274">FAD</keyword>
<dbReference type="InterPro" id="IPR016169">
    <property type="entry name" value="FAD-bd_PCMH_sub2"/>
</dbReference>
<evidence type="ECO:0000256" key="2">
    <source>
        <dbReference type="ARBA" id="ARBA00022827"/>
    </source>
</evidence>
<dbReference type="Gene3D" id="3.30.390.50">
    <property type="entry name" value="CO dehydrogenase flavoprotein, C-terminal domain"/>
    <property type="match status" value="1"/>
</dbReference>
<dbReference type="InterPro" id="IPR016166">
    <property type="entry name" value="FAD-bd_PCMH"/>
</dbReference>
<evidence type="ECO:0000313" key="5">
    <source>
        <dbReference type="EMBL" id="PYF05216.1"/>
    </source>
</evidence>
<dbReference type="GO" id="GO:0016491">
    <property type="term" value="F:oxidoreductase activity"/>
    <property type="evidence" value="ECO:0007669"/>
    <property type="project" value="UniProtKB-KW"/>
</dbReference>
<dbReference type="Gene3D" id="3.30.465.10">
    <property type="match status" value="1"/>
</dbReference>
<comment type="caution">
    <text evidence="5">The sequence shown here is derived from an EMBL/GenBank/DDBJ whole genome shotgun (WGS) entry which is preliminary data.</text>
</comment>
<sequence length="292" mass="32410">MSNQVDTLSAESPVILMPTSIEKAVELKSHYGLNGEFVSGATLLQLQWLNGRKTPEQIISLEQLTELKSIQFDQHKGELSIGALTPLGSYQTHKILKEFPIICTALKSIAAPGIRNRGTIGGNIMGRVGDLIPFLSALSAKLVFQDVKGVKQIEIWDWFQQTSNSDFLLSHILIPLDRDMLESHTFYRKVGRRETFTAAILTVSGKIKWDEEGKIINAKLAVGGGDNKPMRLEKTEQLIIGRNAIHLDWKTIFSTVAEEFVAAEDAFVSSSYRKKVAANLIVAELQSQFAKE</sequence>
<dbReference type="InterPro" id="IPR002346">
    <property type="entry name" value="Mopterin_DH_FAD-bd"/>
</dbReference>
<dbReference type="InterPro" id="IPR051312">
    <property type="entry name" value="Diverse_Substr_Oxidored"/>
</dbReference>
<feature type="domain" description="FAD-binding PCMH-type" evidence="4">
    <location>
        <begin position="8"/>
        <end position="179"/>
    </location>
</feature>
<dbReference type="PANTHER" id="PTHR42659:SF2">
    <property type="entry name" value="XANTHINE DEHYDROGENASE SUBUNIT C-RELATED"/>
    <property type="match status" value="1"/>
</dbReference>
<dbReference type="PANTHER" id="PTHR42659">
    <property type="entry name" value="XANTHINE DEHYDROGENASE SUBUNIT C-RELATED"/>
    <property type="match status" value="1"/>
</dbReference>
<dbReference type="RefSeq" id="WP_107935618.1">
    <property type="nucleotide sequence ID" value="NZ_CP085009.1"/>
</dbReference>
<evidence type="ECO:0000256" key="1">
    <source>
        <dbReference type="ARBA" id="ARBA00022630"/>
    </source>
</evidence>
<dbReference type="GO" id="GO:0071949">
    <property type="term" value="F:FAD binding"/>
    <property type="evidence" value="ECO:0007669"/>
    <property type="project" value="InterPro"/>
</dbReference>
<protein>
    <submittedName>
        <fullName evidence="5">Carbon-monoxide dehydrogenase medium subunit</fullName>
    </submittedName>
</protein>